<evidence type="ECO:0000313" key="2">
    <source>
        <dbReference type="EMBL" id="ECB7109668.1"/>
    </source>
</evidence>
<dbReference type="EMBL" id="AAHYLK010000059">
    <property type="protein sequence ID" value="ECB7109668.1"/>
    <property type="molecule type" value="Genomic_DNA"/>
</dbReference>
<comment type="caution">
    <text evidence="1">The sequence shown here is derived from an EMBL/GenBank/DDBJ whole genome shotgun (WGS) entry which is preliminary data.</text>
</comment>
<accession>A0A5X8Y2X3</accession>
<reference evidence="1" key="1">
    <citation type="submission" date="2019-01" db="EMBL/GenBank/DDBJ databases">
        <authorList>
            <person name="Ashton P.M."/>
            <person name="Dallman T."/>
            <person name="Nair S."/>
            <person name="De Pinna E."/>
            <person name="Peters T."/>
            <person name="Grant K."/>
        </authorList>
    </citation>
    <scope>NUCLEOTIDE SEQUENCE</scope>
    <source>
        <strain evidence="2">271153</strain>
        <strain evidence="1">500372</strain>
    </source>
</reference>
<protein>
    <submittedName>
        <fullName evidence="1">Uncharacterized protein</fullName>
    </submittedName>
</protein>
<sequence>MKTGTAGLEYFFSHGVGYCAENRNVRDISRYALTHFIADYWYYASGDIVPDIYLASSTAW</sequence>
<organism evidence="1">
    <name type="scientific">Salmonella newport</name>
    <dbReference type="NCBI Taxonomy" id="108619"/>
    <lineage>
        <taxon>Bacteria</taxon>
        <taxon>Pseudomonadati</taxon>
        <taxon>Pseudomonadota</taxon>
        <taxon>Gammaproteobacteria</taxon>
        <taxon>Enterobacterales</taxon>
        <taxon>Enterobacteriaceae</taxon>
        <taxon>Salmonella</taxon>
    </lineage>
</organism>
<evidence type="ECO:0000313" key="1">
    <source>
        <dbReference type="EMBL" id="ECB1916020.1"/>
    </source>
</evidence>
<gene>
    <name evidence="2" type="ORF">E1A34_27175</name>
    <name evidence="1" type="ORF">EVG73_27370</name>
</gene>
<proteinExistence type="predicted"/>
<name>A0A5X8Y2X3_SALNE</name>
<dbReference type="Proteomes" id="UP000839827">
    <property type="component" value="Unassembled WGS sequence"/>
</dbReference>
<dbReference type="EMBL" id="AAHWTY010000176">
    <property type="protein sequence ID" value="ECB1916020.1"/>
    <property type="molecule type" value="Genomic_DNA"/>
</dbReference>
<dbReference type="AlphaFoldDB" id="A0A5X8Y2X3"/>